<accession>A0A2P6P9N9</accession>
<keyword evidence="2" id="KW-1185">Reference proteome</keyword>
<organism evidence="1 2">
    <name type="scientific">Rosa chinensis</name>
    <name type="common">China rose</name>
    <dbReference type="NCBI Taxonomy" id="74649"/>
    <lineage>
        <taxon>Eukaryota</taxon>
        <taxon>Viridiplantae</taxon>
        <taxon>Streptophyta</taxon>
        <taxon>Embryophyta</taxon>
        <taxon>Tracheophyta</taxon>
        <taxon>Spermatophyta</taxon>
        <taxon>Magnoliopsida</taxon>
        <taxon>eudicotyledons</taxon>
        <taxon>Gunneridae</taxon>
        <taxon>Pentapetalae</taxon>
        <taxon>rosids</taxon>
        <taxon>fabids</taxon>
        <taxon>Rosales</taxon>
        <taxon>Rosaceae</taxon>
        <taxon>Rosoideae</taxon>
        <taxon>Rosoideae incertae sedis</taxon>
        <taxon>Rosa</taxon>
    </lineage>
</organism>
<comment type="caution">
    <text evidence="1">The sequence shown here is derived from an EMBL/GenBank/DDBJ whole genome shotgun (WGS) entry which is preliminary data.</text>
</comment>
<dbReference type="AlphaFoldDB" id="A0A2P6P9N9"/>
<reference evidence="1 2" key="1">
    <citation type="journal article" date="2018" name="Nat. Genet.">
        <title>The Rosa genome provides new insights in the design of modern roses.</title>
        <authorList>
            <person name="Bendahmane M."/>
        </authorList>
    </citation>
    <scope>NUCLEOTIDE SEQUENCE [LARGE SCALE GENOMIC DNA]</scope>
    <source>
        <strain evidence="2">cv. Old Blush</strain>
    </source>
</reference>
<evidence type="ECO:0000313" key="1">
    <source>
        <dbReference type="EMBL" id="PRQ18622.1"/>
    </source>
</evidence>
<gene>
    <name evidence="1" type="ORF">RchiOBHm_Chr7g0208091</name>
</gene>
<name>A0A2P6P9N9_ROSCH</name>
<evidence type="ECO:0000313" key="2">
    <source>
        <dbReference type="Proteomes" id="UP000238479"/>
    </source>
</evidence>
<dbReference type="Proteomes" id="UP000238479">
    <property type="component" value="Chromosome 7"/>
</dbReference>
<dbReference type="STRING" id="74649.A0A2P6P9N9"/>
<dbReference type="Gramene" id="PRQ18622">
    <property type="protein sequence ID" value="PRQ18622"/>
    <property type="gene ID" value="RchiOBHm_Chr7g0208091"/>
</dbReference>
<protein>
    <submittedName>
        <fullName evidence="1">Putative purine permease, plant</fullName>
    </submittedName>
</protein>
<sequence length="59" mass="7007">MDAMKVIAMLLAIWGFLSYIYQHYLDDLKSKENRMAIKFLGLPERIQKLISKMIFEINL</sequence>
<dbReference type="EMBL" id="PDCK01000045">
    <property type="protein sequence ID" value="PRQ18622.1"/>
    <property type="molecule type" value="Genomic_DNA"/>
</dbReference>
<proteinExistence type="predicted"/>